<proteinExistence type="inferred from homology"/>
<dbReference type="PROSITE" id="PS00213">
    <property type="entry name" value="LIPOCALIN"/>
    <property type="match status" value="1"/>
</dbReference>
<dbReference type="AlphaFoldDB" id="A0A937A7U7"/>
<protein>
    <submittedName>
        <fullName evidence="5">Lipocalin family protein</fullName>
    </submittedName>
</protein>
<dbReference type="InterPro" id="IPR047202">
    <property type="entry name" value="Lipocalin_Blc-like_dom"/>
</dbReference>
<dbReference type="InterPro" id="IPR022272">
    <property type="entry name" value="Lipocalin_CS"/>
</dbReference>
<dbReference type="SUPFAM" id="SSF50814">
    <property type="entry name" value="Lipocalins"/>
    <property type="match status" value="1"/>
</dbReference>
<dbReference type="PIRSF" id="PIRSF036893">
    <property type="entry name" value="Lipocalin_ApoD"/>
    <property type="match status" value="1"/>
</dbReference>
<dbReference type="Gene3D" id="2.40.128.20">
    <property type="match status" value="1"/>
</dbReference>
<keyword evidence="6" id="KW-1185">Reference proteome</keyword>
<keyword evidence="3" id="KW-0449">Lipoprotein</keyword>
<feature type="lipid moiety-binding region" description="S-diacylglycerol cysteine" evidence="3">
    <location>
        <position position="19"/>
    </location>
</feature>
<gene>
    <name evidence="5" type="ORF">JKP34_00900</name>
</gene>
<feature type="signal peptide" evidence="2">
    <location>
        <begin position="1"/>
        <end position="24"/>
    </location>
</feature>
<dbReference type="RefSeq" id="WP_201916752.1">
    <property type="nucleotide sequence ID" value="NZ_JAERQG010000001.1"/>
</dbReference>
<evidence type="ECO:0000313" key="5">
    <source>
        <dbReference type="EMBL" id="MBL0763785.1"/>
    </source>
</evidence>
<sequence length="178" mass="20322">MQKYNTLFIIILMLAFSACQKEYAKLETAQNVNLNKYVGKWYEIASIPQRFQKGCTCTTAEYIKKDGYIEVINKCINEDENGELETAKGKAFLASDSSNSKLQVQFFWPFKGDYWIVELGDNYEYAAVGAPSREYLWILSRKPSLEKATYDVLLGKLANKGFPITELQKTDQSCSTDK</sequence>
<dbReference type="Pfam" id="PF08212">
    <property type="entry name" value="Lipocalin_2"/>
    <property type="match status" value="1"/>
</dbReference>
<name>A0A937A7U7_9BACT</name>
<dbReference type="InterPro" id="IPR022271">
    <property type="entry name" value="Lipocalin_ApoD"/>
</dbReference>
<feature type="chain" id="PRO_5038205415" evidence="2">
    <location>
        <begin position="25"/>
        <end position="178"/>
    </location>
</feature>
<dbReference type="EMBL" id="JAERQG010000001">
    <property type="protein sequence ID" value="MBL0763785.1"/>
    <property type="molecule type" value="Genomic_DNA"/>
</dbReference>
<dbReference type="CDD" id="cd19438">
    <property type="entry name" value="lipocalin_Blc-like"/>
    <property type="match status" value="1"/>
</dbReference>
<dbReference type="Proteomes" id="UP000642920">
    <property type="component" value="Unassembled WGS sequence"/>
</dbReference>
<accession>A0A937A7U7</accession>
<dbReference type="InterPro" id="IPR012674">
    <property type="entry name" value="Calycin"/>
</dbReference>
<dbReference type="GO" id="GO:0006950">
    <property type="term" value="P:response to stress"/>
    <property type="evidence" value="ECO:0007669"/>
    <property type="project" value="UniProtKB-ARBA"/>
</dbReference>
<dbReference type="InterPro" id="IPR000566">
    <property type="entry name" value="Lipocln_cytosolic_FA-bd_dom"/>
</dbReference>
<dbReference type="PANTHER" id="PTHR10612">
    <property type="entry name" value="APOLIPOPROTEIN D"/>
    <property type="match status" value="1"/>
</dbReference>
<keyword evidence="3" id="KW-0564">Palmitate</keyword>
<comment type="caution">
    <text evidence="5">The sequence shown here is derived from an EMBL/GenBank/DDBJ whole genome shotgun (WGS) entry which is preliminary data.</text>
</comment>
<reference evidence="5" key="1">
    <citation type="submission" date="2021-01" db="EMBL/GenBank/DDBJ databases">
        <title>Marivirga sp. nov., isolated from intertidal surface sediments.</title>
        <authorList>
            <person name="Zhang M."/>
        </authorList>
    </citation>
    <scope>NUCLEOTIDE SEQUENCE</scope>
    <source>
        <strain evidence="5">SM1354</strain>
    </source>
</reference>
<dbReference type="InterPro" id="IPR002446">
    <property type="entry name" value="Lipocalin_bac"/>
</dbReference>
<evidence type="ECO:0000256" key="3">
    <source>
        <dbReference type="PIRSR" id="PIRSR036893-52"/>
    </source>
</evidence>
<dbReference type="PROSITE" id="PS51257">
    <property type="entry name" value="PROKAR_LIPOPROTEIN"/>
    <property type="match status" value="1"/>
</dbReference>
<dbReference type="PRINTS" id="PR01171">
    <property type="entry name" value="BCTLIPOCALIN"/>
</dbReference>
<evidence type="ECO:0000313" key="6">
    <source>
        <dbReference type="Proteomes" id="UP000642920"/>
    </source>
</evidence>
<evidence type="ECO:0000256" key="2">
    <source>
        <dbReference type="PIRNR" id="PIRNR036893"/>
    </source>
</evidence>
<organism evidence="5 6">
    <name type="scientific">Marivirga atlantica</name>
    <dbReference type="NCBI Taxonomy" id="1548457"/>
    <lineage>
        <taxon>Bacteria</taxon>
        <taxon>Pseudomonadati</taxon>
        <taxon>Bacteroidota</taxon>
        <taxon>Cytophagia</taxon>
        <taxon>Cytophagales</taxon>
        <taxon>Marivirgaceae</taxon>
        <taxon>Marivirga</taxon>
    </lineage>
</organism>
<comment type="similarity">
    <text evidence="1 2">Belongs to the calycin superfamily. Lipocalin family.</text>
</comment>
<keyword evidence="2" id="KW-0732">Signal</keyword>
<evidence type="ECO:0000259" key="4">
    <source>
        <dbReference type="Pfam" id="PF08212"/>
    </source>
</evidence>
<feature type="domain" description="Lipocalin/cytosolic fatty-acid binding" evidence="4">
    <location>
        <begin position="32"/>
        <end position="172"/>
    </location>
</feature>
<evidence type="ECO:0000256" key="1">
    <source>
        <dbReference type="ARBA" id="ARBA00006889"/>
    </source>
</evidence>
<dbReference type="PANTHER" id="PTHR10612:SF34">
    <property type="entry name" value="APOLIPOPROTEIN D"/>
    <property type="match status" value="1"/>
</dbReference>